<keyword evidence="7" id="KW-0472">Membrane</keyword>
<dbReference type="GO" id="GO:0004888">
    <property type="term" value="F:transmembrane signaling receptor activity"/>
    <property type="evidence" value="ECO:0007669"/>
    <property type="project" value="InterPro"/>
</dbReference>
<evidence type="ECO:0000259" key="9">
    <source>
        <dbReference type="PROSITE" id="PS50885"/>
    </source>
</evidence>
<dbReference type="Pfam" id="PF00672">
    <property type="entry name" value="HAMP"/>
    <property type="match status" value="1"/>
</dbReference>
<keyword evidence="11" id="KW-1185">Reference proteome</keyword>
<dbReference type="FunFam" id="1.10.287.950:FF:000001">
    <property type="entry name" value="Methyl-accepting chemotaxis sensory transducer"/>
    <property type="match status" value="1"/>
</dbReference>
<feature type="compositionally biased region" description="Polar residues" evidence="6">
    <location>
        <begin position="516"/>
        <end position="559"/>
    </location>
</feature>
<keyword evidence="7" id="KW-1133">Transmembrane helix</keyword>
<evidence type="ECO:0000313" key="11">
    <source>
        <dbReference type="Proteomes" id="UP000622890"/>
    </source>
</evidence>
<keyword evidence="2" id="KW-0488">Methylation</keyword>
<protein>
    <submittedName>
        <fullName evidence="10">MCP four helix bundle domain-containing protein</fullName>
    </submittedName>
</protein>
<dbReference type="SMART" id="SM00304">
    <property type="entry name" value="HAMP"/>
    <property type="match status" value="1"/>
</dbReference>
<dbReference type="Pfam" id="PF00015">
    <property type="entry name" value="MCPsignal"/>
    <property type="match status" value="1"/>
</dbReference>
<dbReference type="CDD" id="cd06225">
    <property type="entry name" value="HAMP"/>
    <property type="match status" value="1"/>
</dbReference>
<dbReference type="GO" id="GO:0005886">
    <property type="term" value="C:plasma membrane"/>
    <property type="evidence" value="ECO:0007669"/>
    <property type="project" value="TreeGrafter"/>
</dbReference>
<evidence type="ECO:0000313" key="10">
    <source>
        <dbReference type="EMBL" id="MBK4737338.1"/>
    </source>
</evidence>
<evidence type="ECO:0000259" key="8">
    <source>
        <dbReference type="PROSITE" id="PS50111"/>
    </source>
</evidence>
<dbReference type="PRINTS" id="PR00260">
    <property type="entry name" value="CHEMTRNSDUCR"/>
</dbReference>
<dbReference type="SUPFAM" id="SSF58104">
    <property type="entry name" value="Methyl-accepting chemotaxis protein (MCP) signaling domain"/>
    <property type="match status" value="1"/>
</dbReference>
<dbReference type="InterPro" id="IPR051310">
    <property type="entry name" value="MCP_chemotaxis"/>
</dbReference>
<comment type="caution">
    <text evidence="10">The sequence shown here is derived from an EMBL/GenBank/DDBJ whole genome shotgun (WGS) entry which is preliminary data.</text>
</comment>
<dbReference type="Gene3D" id="1.10.287.950">
    <property type="entry name" value="Methyl-accepting chemotaxis protein"/>
    <property type="match status" value="1"/>
</dbReference>
<dbReference type="CDD" id="cd11386">
    <property type="entry name" value="MCP_signal"/>
    <property type="match status" value="1"/>
</dbReference>
<keyword evidence="7" id="KW-0812">Transmembrane</keyword>
<gene>
    <name evidence="10" type="ORF">JJB74_22185</name>
</gene>
<comment type="subcellular location">
    <subcellularLocation>
        <location evidence="1">Membrane</location>
    </subcellularLocation>
</comment>
<dbReference type="InterPro" id="IPR003660">
    <property type="entry name" value="HAMP_dom"/>
</dbReference>
<dbReference type="PANTHER" id="PTHR43531">
    <property type="entry name" value="PROTEIN ICFG"/>
    <property type="match status" value="1"/>
</dbReference>
<evidence type="ECO:0000256" key="5">
    <source>
        <dbReference type="SAM" id="Coils"/>
    </source>
</evidence>
<dbReference type="PROSITE" id="PS50111">
    <property type="entry name" value="CHEMOTAXIS_TRANSDUC_2"/>
    <property type="match status" value="1"/>
</dbReference>
<feature type="domain" description="HAMP" evidence="9">
    <location>
        <begin position="206"/>
        <end position="258"/>
    </location>
</feature>
<evidence type="ECO:0000256" key="7">
    <source>
        <dbReference type="SAM" id="Phobius"/>
    </source>
</evidence>
<dbReference type="GO" id="GO:0006935">
    <property type="term" value="P:chemotaxis"/>
    <property type="evidence" value="ECO:0007669"/>
    <property type="project" value="InterPro"/>
</dbReference>
<evidence type="ECO:0000256" key="2">
    <source>
        <dbReference type="ARBA" id="ARBA00022481"/>
    </source>
</evidence>
<evidence type="ECO:0000256" key="1">
    <source>
        <dbReference type="ARBA" id="ARBA00004370"/>
    </source>
</evidence>
<keyword evidence="4" id="KW-0807">Transducer</keyword>
<dbReference type="EMBL" id="JAEPBG010000011">
    <property type="protein sequence ID" value="MBK4737338.1"/>
    <property type="molecule type" value="Genomic_DNA"/>
</dbReference>
<reference evidence="10" key="1">
    <citation type="submission" date="2021-01" db="EMBL/GenBank/DDBJ databases">
        <title>Genome sequence of strain Noviherbaspirillum sp. DKR-6.</title>
        <authorList>
            <person name="Chaudhary D.K."/>
        </authorList>
    </citation>
    <scope>NUCLEOTIDE SEQUENCE</scope>
    <source>
        <strain evidence="10">DKR-6</strain>
    </source>
</reference>
<name>A0A934W8X4_9BURK</name>
<evidence type="ECO:0000256" key="6">
    <source>
        <dbReference type="SAM" id="MobiDB-lite"/>
    </source>
</evidence>
<dbReference type="SMART" id="SM00283">
    <property type="entry name" value="MA"/>
    <property type="match status" value="1"/>
</dbReference>
<dbReference type="PANTHER" id="PTHR43531:SF14">
    <property type="entry name" value="METHYL-ACCEPTING CHEMOTAXIS PROTEIN I-RELATED"/>
    <property type="match status" value="1"/>
</dbReference>
<evidence type="ECO:0000256" key="4">
    <source>
        <dbReference type="PROSITE-ProRule" id="PRU00284"/>
    </source>
</evidence>
<dbReference type="InterPro" id="IPR004090">
    <property type="entry name" value="Chemotax_Me-accpt_rcpt"/>
</dbReference>
<dbReference type="RefSeq" id="WP_200595544.1">
    <property type="nucleotide sequence ID" value="NZ_JAEPBG010000011.1"/>
</dbReference>
<dbReference type="InterPro" id="IPR004089">
    <property type="entry name" value="MCPsignal_dom"/>
</dbReference>
<feature type="transmembrane region" description="Helical" evidence="7">
    <location>
        <begin position="181"/>
        <end position="204"/>
    </location>
</feature>
<keyword evidence="5" id="KW-0175">Coiled coil</keyword>
<comment type="similarity">
    <text evidence="3">Belongs to the methyl-accepting chemotaxis (MCP) protein family.</text>
</comment>
<feature type="domain" description="Methyl-accepting transducer" evidence="8">
    <location>
        <begin position="263"/>
        <end position="492"/>
    </location>
</feature>
<dbReference type="InterPro" id="IPR024478">
    <property type="entry name" value="HlyB_4HB_MCP"/>
</dbReference>
<dbReference type="Pfam" id="PF12729">
    <property type="entry name" value="4HB_MCP_1"/>
    <property type="match status" value="1"/>
</dbReference>
<dbReference type="AlphaFoldDB" id="A0A934W8X4"/>
<feature type="region of interest" description="Disordered" evidence="6">
    <location>
        <begin position="516"/>
        <end position="576"/>
    </location>
</feature>
<dbReference type="Proteomes" id="UP000622890">
    <property type="component" value="Unassembled WGS sequence"/>
</dbReference>
<dbReference type="PROSITE" id="PS50885">
    <property type="entry name" value="HAMP"/>
    <property type="match status" value="1"/>
</dbReference>
<proteinExistence type="inferred from homology"/>
<dbReference type="GO" id="GO:0007165">
    <property type="term" value="P:signal transduction"/>
    <property type="evidence" value="ECO:0007669"/>
    <property type="project" value="UniProtKB-KW"/>
</dbReference>
<sequence length="576" mass="61091">MKLRYKLPIAFVVISFVVAAAGSVGLYKLHDAANDYAEVIRVDYGNEQQISSMLFEFKTQVQEWKDTLLRGKDPQQLEKYWGAFQTHEKAVDDAARKLQSSLLQGEVRTLVTEFADAHRKMGEDYRKGFEQFKAANFDHAVGDAAVKGKDRAPAELLNKARAKIVEATQARVAHAKEASDAASLLSIVLMLAGLFAAAISGVVLSRAITRPLNKAVEIADKVANGDLTSDIVPAGDEEIRHLLASLKQMNGNLVEIVGRIRGGTETIATGSREIAMGNQDLSSRTESQASSLEETASSMEELTATVKQNVDSAAQANHLATAASEVAVKGGAAVAQVVDTMNAIEADAKRIADITSVIDGIAFQTNILALNAAVEAARAGEQGRGFAVVASEVRSLAQRSAAAAKEIKTVIGGSVERVGQGSKLVGEAGATINEVVESVHRVNDIMSEILAASREQSGGIEQINQAVAQMDEVTQQNAALVEEAAAAAESMHEQAASLAQTVAVFQVKSRTTEVAQVRSTQPYQPKGNASFSTSVNGNGTSDTLASTSQKATTSLSRTPIPTVRPTLTDAGEWEEF</sequence>
<accession>A0A934W8X4</accession>
<feature type="coiled-coil region" evidence="5">
    <location>
        <begin position="463"/>
        <end position="490"/>
    </location>
</feature>
<organism evidence="10 11">
    <name type="scientific">Noviherbaspirillum pedocola</name>
    <dbReference type="NCBI Taxonomy" id="2801341"/>
    <lineage>
        <taxon>Bacteria</taxon>
        <taxon>Pseudomonadati</taxon>
        <taxon>Pseudomonadota</taxon>
        <taxon>Betaproteobacteria</taxon>
        <taxon>Burkholderiales</taxon>
        <taxon>Oxalobacteraceae</taxon>
        <taxon>Noviherbaspirillum</taxon>
    </lineage>
</organism>
<evidence type="ECO:0000256" key="3">
    <source>
        <dbReference type="ARBA" id="ARBA00029447"/>
    </source>
</evidence>